<reference evidence="3 4" key="1">
    <citation type="journal article" date="2014" name="Nat. Genet.">
        <title>Genome and transcriptome of the porcine whipworm Trichuris suis.</title>
        <authorList>
            <person name="Jex A.R."/>
            <person name="Nejsum P."/>
            <person name="Schwarz E.M."/>
            <person name="Hu L."/>
            <person name="Young N.D."/>
            <person name="Hall R.S."/>
            <person name="Korhonen P.K."/>
            <person name="Liao S."/>
            <person name="Thamsborg S."/>
            <person name="Xia J."/>
            <person name="Xu P."/>
            <person name="Wang S."/>
            <person name="Scheerlinck J.P."/>
            <person name="Hofmann A."/>
            <person name="Sternberg P.W."/>
            <person name="Wang J."/>
            <person name="Gasser R.B."/>
        </authorList>
    </citation>
    <scope>NUCLEOTIDE SEQUENCE [LARGE SCALE GENOMIC DNA]</scope>
    <source>
        <strain evidence="3">DCEP-RM93F</strain>
        <strain evidence="1">DCEP-RM93M</strain>
    </source>
</reference>
<dbReference type="Proteomes" id="UP000030764">
    <property type="component" value="Unassembled WGS sequence"/>
</dbReference>
<dbReference type="EMBL" id="KL367559">
    <property type="protein sequence ID" value="KFD64234.1"/>
    <property type="molecule type" value="Genomic_DNA"/>
</dbReference>
<dbReference type="EMBL" id="KL363268">
    <property type="protein sequence ID" value="KFD49550.1"/>
    <property type="molecule type" value="Genomic_DNA"/>
</dbReference>
<dbReference type="EMBL" id="KL367827">
    <property type="protein sequence ID" value="KFD59572.1"/>
    <property type="molecule type" value="Genomic_DNA"/>
</dbReference>
<sequence>MAKLDVPDVTATLLVIGNLPSAKADKRTCVHFNESPPTAPIGDKWTSSPWLTPFRSPSPRLADEMDYGPKSVCCRLYILSRLSFF</sequence>
<proteinExistence type="predicted"/>
<dbReference type="AlphaFoldDB" id="A0A085N438"/>
<evidence type="ECO:0000313" key="1">
    <source>
        <dbReference type="EMBL" id="KFD49550.1"/>
    </source>
</evidence>
<name>A0A085N438_9BILA</name>
<gene>
    <name evidence="1" type="ORF">M513_09575</name>
    <name evidence="3" type="ORF">M514_09575</name>
    <name evidence="2" type="ORF">M514_28250</name>
</gene>
<evidence type="ECO:0000313" key="2">
    <source>
        <dbReference type="EMBL" id="KFD59572.1"/>
    </source>
</evidence>
<evidence type="ECO:0000313" key="4">
    <source>
        <dbReference type="Proteomes" id="UP000030764"/>
    </source>
</evidence>
<dbReference type="Proteomes" id="UP000030758">
    <property type="component" value="Unassembled WGS sequence"/>
</dbReference>
<organism evidence="3">
    <name type="scientific">Trichuris suis</name>
    <name type="common">pig whipworm</name>
    <dbReference type="NCBI Taxonomy" id="68888"/>
    <lineage>
        <taxon>Eukaryota</taxon>
        <taxon>Metazoa</taxon>
        <taxon>Ecdysozoa</taxon>
        <taxon>Nematoda</taxon>
        <taxon>Enoplea</taxon>
        <taxon>Dorylaimia</taxon>
        <taxon>Trichinellida</taxon>
        <taxon>Trichuridae</taxon>
        <taxon>Trichuris</taxon>
    </lineage>
</organism>
<evidence type="ECO:0000313" key="3">
    <source>
        <dbReference type="EMBL" id="KFD64234.1"/>
    </source>
</evidence>
<accession>A0A085N438</accession>
<protein>
    <submittedName>
        <fullName evidence="3">Uncharacterized protein</fullName>
    </submittedName>
</protein>
<keyword evidence="4" id="KW-1185">Reference proteome</keyword>